<dbReference type="SUPFAM" id="SSF63380">
    <property type="entry name" value="Riboflavin synthase domain-like"/>
    <property type="match status" value="1"/>
</dbReference>
<dbReference type="Gene3D" id="3.40.50.80">
    <property type="entry name" value="Nucleotide-binding domain of ferredoxin-NADP reductase (FNR) module"/>
    <property type="match status" value="1"/>
</dbReference>
<evidence type="ECO:0000313" key="3">
    <source>
        <dbReference type="Proteomes" id="UP001500851"/>
    </source>
</evidence>
<dbReference type="Gene3D" id="2.40.30.10">
    <property type="entry name" value="Translation factors"/>
    <property type="match status" value="1"/>
</dbReference>
<dbReference type="InterPro" id="IPR013113">
    <property type="entry name" value="SIP_FAD-bd"/>
</dbReference>
<dbReference type="CDD" id="cd06193">
    <property type="entry name" value="siderophore_interacting"/>
    <property type="match status" value="1"/>
</dbReference>
<dbReference type="Pfam" id="PF08021">
    <property type="entry name" value="FAD_binding_9"/>
    <property type="match status" value="1"/>
</dbReference>
<proteinExistence type="predicted"/>
<sequence>MRSNAPEVYVPRVHRAEVSAVRVLGPGMSRVTFAGDDLRDYPTTGIGDEYVRLFFPDAPDDELRMPAVDGRGWSYPEGVEPMEMRTYTIRDRRPGEIDIDFVLHDGGIAAEWAKQASPGQAIALNPPTALYERPTHATHQLLVADEPALPAALRIAELTAGSVATTIIAEVRSAEHELLPELPAGVDVRIVWVRGTGNGHAPSALVPALRKVAAGPDAYVWVAGEARLTREARKHLRHELGLPADAYKCIGYWTERGEEWEARYAAQGPEFDAKIQALYDSDRDIEDIIDDVSRLFEAAEL</sequence>
<feature type="domain" description="FAD-binding FR-type" evidence="1">
    <location>
        <begin position="11"/>
        <end position="134"/>
    </location>
</feature>
<dbReference type="EMBL" id="BAAAOB010000001">
    <property type="protein sequence ID" value="GAA1782411.1"/>
    <property type="molecule type" value="Genomic_DNA"/>
</dbReference>
<dbReference type="InterPro" id="IPR017927">
    <property type="entry name" value="FAD-bd_FR_type"/>
</dbReference>
<protein>
    <submittedName>
        <fullName evidence="2">Siderophore-interacting protein</fullName>
    </submittedName>
</protein>
<reference evidence="3" key="1">
    <citation type="journal article" date="2019" name="Int. J. Syst. Evol. Microbiol.">
        <title>The Global Catalogue of Microorganisms (GCM) 10K type strain sequencing project: providing services to taxonomists for standard genome sequencing and annotation.</title>
        <authorList>
            <consortium name="The Broad Institute Genomics Platform"/>
            <consortium name="The Broad Institute Genome Sequencing Center for Infectious Disease"/>
            <person name="Wu L."/>
            <person name="Ma J."/>
        </authorList>
    </citation>
    <scope>NUCLEOTIDE SEQUENCE [LARGE SCALE GENOMIC DNA]</scope>
    <source>
        <strain evidence="3">JCM 14736</strain>
    </source>
</reference>
<dbReference type="InterPro" id="IPR039374">
    <property type="entry name" value="SIP_fam"/>
</dbReference>
<name>A0ABP4XGR7_9MICO</name>
<dbReference type="PANTHER" id="PTHR30157">
    <property type="entry name" value="FERRIC REDUCTASE, NADPH-DEPENDENT"/>
    <property type="match status" value="1"/>
</dbReference>
<evidence type="ECO:0000259" key="1">
    <source>
        <dbReference type="PROSITE" id="PS51384"/>
    </source>
</evidence>
<dbReference type="InterPro" id="IPR039261">
    <property type="entry name" value="FNR_nucleotide-bd"/>
</dbReference>
<keyword evidence="3" id="KW-1185">Reference proteome</keyword>
<organism evidence="2 3">
    <name type="scientific">Leucobacter iarius</name>
    <dbReference type="NCBI Taxonomy" id="333963"/>
    <lineage>
        <taxon>Bacteria</taxon>
        <taxon>Bacillati</taxon>
        <taxon>Actinomycetota</taxon>
        <taxon>Actinomycetes</taxon>
        <taxon>Micrococcales</taxon>
        <taxon>Microbacteriaceae</taxon>
        <taxon>Leucobacter</taxon>
    </lineage>
</organism>
<comment type="caution">
    <text evidence="2">The sequence shown here is derived from an EMBL/GenBank/DDBJ whole genome shotgun (WGS) entry which is preliminary data.</text>
</comment>
<accession>A0ABP4XGR7</accession>
<dbReference type="Proteomes" id="UP001500851">
    <property type="component" value="Unassembled WGS sequence"/>
</dbReference>
<dbReference type="RefSeq" id="WP_344029887.1">
    <property type="nucleotide sequence ID" value="NZ_BAAAOB010000001.1"/>
</dbReference>
<dbReference type="Pfam" id="PF04954">
    <property type="entry name" value="SIP"/>
    <property type="match status" value="1"/>
</dbReference>
<dbReference type="InterPro" id="IPR007037">
    <property type="entry name" value="SIP_rossman_dom"/>
</dbReference>
<dbReference type="PROSITE" id="PS51384">
    <property type="entry name" value="FAD_FR"/>
    <property type="match status" value="1"/>
</dbReference>
<dbReference type="InterPro" id="IPR017938">
    <property type="entry name" value="Riboflavin_synthase-like_b-brl"/>
</dbReference>
<evidence type="ECO:0000313" key="2">
    <source>
        <dbReference type="EMBL" id="GAA1782411.1"/>
    </source>
</evidence>
<gene>
    <name evidence="2" type="ORF">GCM10009768_09160</name>
</gene>
<dbReference type="PANTHER" id="PTHR30157:SF0">
    <property type="entry name" value="NADPH-DEPENDENT FERRIC-CHELATE REDUCTASE"/>
    <property type="match status" value="1"/>
</dbReference>